<dbReference type="PANTHER" id="PTHR40606:SF1">
    <property type="entry name" value="UPF0339 PROTEIN YEGP"/>
    <property type="match status" value="1"/>
</dbReference>
<reference evidence="2 3" key="1">
    <citation type="submission" date="2016-10" db="EMBL/GenBank/DDBJ databases">
        <authorList>
            <person name="de Groot N.N."/>
        </authorList>
    </citation>
    <scope>NUCLEOTIDE SEQUENCE [LARGE SCALE GENOMIC DNA]</scope>
    <source>
        <strain evidence="2 3">DSM 22789</strain>
    </source>
</reference>
<dbReference type="Proteomes" id="UP000198785">
    <property type="component" value="Unassembled WGS sequence"/>
</dbReference>
<accession>A0A1I6NYC5</accession>
<dbReference type="STRING" id="683125.SAMN05660206_101175"/>
<organism evidence="2 3">
    <name type="scientific">Sphingobacterium wenxiniae</name>
    <dbReference type="NCBI Taxonomy" id="683125"/>
    <lineage>
        <taxon>Bacteria</taxon>
        <taxon>Pseudomonadati</taxon>
        <taxon>Bacteroidota</taxon>
        <taxon>Sphingobacteriia</taxon>
        <taxon>Sphingobacteriales</taxon>
        <taxon>Sphingobacteriaceae</taxon>
        <taxon>Sphingobacterium</taxon>
    </lineage>
</organism>
<gene>
    <name evidence="2" type="ORF">SAMN05660206_101175</name>
</gene>
<dbReference type="InterPro" id="IPR010879">
    <property type="entry name" value="DUF1508"/>
</dbReference>
<feature type="domain" description="DUF1508" evidence="1">
    <location>
        <begin position="80"/>
        <end position="123"/>
    </location>
</feature>
<dbReference type="Pfam" id="PF07411">
    <property type="entry name" value="DUF1508"/>
    <property type="match status" value="2"/>
</dbReference>
<dbReference type="AlphaFoldDB" id="A0A1I6NYC5"/>
<evidence type="ECO:0000313" key="2">
    <source>
        <dbReference type="EMBL" id="SFS32943.1"/>
    </source>
</evidence>
<dbReference type="EMBL" id="FOZZ01000001">
    <property type="protein sequence ID" value="SFS32943.1"/>
    <property type="molecule type" value="Genomic_DNA"/>
</dbReference>
<proteinExistence type="predicted"/>
<dbReference type="SUPFAM" id="SSF160113">
    <property type="entry name" value="YegP-like"/>
    <property type="match status" value="2"/>
</dbReference>
<dbReference type="InterPro" id="IPR051141">
    <property type="entry name" value="UPF0339_domain"/>
</dbReference>
<sequence>MHIECTDCLDLYINMSNAKFEVFVSSRNSQYYFRLKSGNGEIILGSEGYVSKQGCLNGIASVKANAPYDSRYERKDSFQNYTFNLKAINGEIIGRSENYVSSAGRENGITAVKRDAPVARIDDLA</sequence>
<feature type="domain" description="DUF1508" evidence="1">
    <location>
        <begin position="27"/>
        <end position="73"/>
    </location>
</feature>
<dbReference type="InterPro" id="IPR036913">
    <property type="entry name" value="YegP-like_sf"/>
</dbReference>
<evidence type="ECO:0000313" key="3">
    <source>
        <dbReference type="Proteomes" id="UP000198785"/>
    </source>
</evidence>
<evidence type="ECO:0000259" key="1">
    <source>
        <dbReference type="Pfam" id="PF07411"/>
    </source>
</evidence>
<keyword evidence="3" id="KW-1185">Reference proteome</keyword>
<dbReference type="Gene3D" id="2.30.29.80">
    <property type="match status" value="1"/>
</dbReference>
<dbReference type="PANTHER" id="PTHR40606">
    <property type="match status" value="1"/>
</dbReference>
<name>A0A1I6NYC5_9SPHI</name>
<protein>
    <recommendedName>
        <fullName evidence="1">DUF1508 domain-containing protein</fullName>
    </recommendedName>
</protein>